<dbReference type="AlphaFoldDB" id="A0A5J4VTF5"/>
<evidence type="ECO:0000313" key="1">
    <source>
        <dbReference type="EMBL" id="KAA6385709.1"/>
    </source>
</evidence>
<proteinExistence type="predicted"/>
<evidence type="ECO:0000313" key="2">
    <source>
        <dbReference type="Proteomes" id="UP000324800"/>
    </source>
</evidence>
<accession>A0A5J4VTF5</accession>
<reference evidence="1 2" key="1">
    <citation type="submission" date="2019-03" db="EMBL/GenBank/DDBJ databases">
        <title>Single cell metagenomics reveals metabolic interactions within the superorganism composed of flagellate Streblomastix strix and complex community of Bacteroidetes bacteria on its surface.</title>
        <authorList>
            <person name="Treitli S.C."/>
            <person name="Kolisko M."/>
            <person name="Husnik F."/>
            <person name="Keeling P."/>
            <person name="Hampl V."/>
        </authorList>
    </citation>
    <scope>NUCLEOTIDE SEQUENCE [LARGE SCALE GENOMIC DNA]</scope>
    <source>
        <strain evidence="1">ST1C</strain>
    </source>
</reference>
<dbReference type="EMBL" id="SNRW01005142">
    <property type="protein sequence ID" value="KAA6385709.1"/>
    <property type="molecule type" value="Genomic_DNA"/>
</dbReference>
<dbReference type="Proteomes" id="UP000324800">
    <property type="component" value="Unassembled WGS sequence"/>
</dbReference>
<organism evidence="1 2">
    <name type="scientific">Streblomastix strix</name>
    <dbReference type="NCBI Taxonomy" id="222440"/>
    <lineage>
        <taxon>Eukaryota</taxon>
        <taxon>Metamonada</taxon>
        <taxon>Preaxostyla</taxon>
        <taxon>Oxymonadida</taxon>
        <taxon>Streblomastigidae</taxon>
        <taxon>Streblomastix</taxon>
    </lineage>
</organism>
<protein>
    <submittedName>
        <fullName evidence="1">Uncharacterized protein</fullName>
    </submittedName>
</protein>
<comment type="caution">
    <text evidence="1">The sequence shown here is derived from an EMBL/GenBank/DDBJ whole genome shotgun (WGS) entry which is preliminary data.</text>
</comment>
<name>A0A5J4VTF5_9EUKA</name>
<sequence length="75" mass="8633">MGLSSRKNKEDYTTEDLTRWRAMAIAMSEARRRKVLTAVGFNDTSLGDDLENTDNNHKLGVLIYVCRNDELEARR</sequence>
<gene>
    <name evidence="1" type="ORF">EZS28_018763</name>
</gene>